<comment type="caution">
    <text evidence="2">The sequence shown here is derived from an EMBL/GenBank/DDBJ whole genome shotgun (WGS) entry which is preliminary data.</text>
</comment>
<sequence length="202" mass="22636">MQYILKAINRSIYLPGDSEVIQQELENLKRFKGTAGIVQSAGIAVFTNPYATSQKGAKQIVINEQRVRGFGWERWAVQIGNALDNMHRENLTHMDLKPSNIVLDIDGNTVLIDISGIGGTTHEWRAPEIWGEISPLELPFQARRLNDVWAYGKLLAEIASHAGDSPYARILKSVAGHLTEDVHNRWTLSEGISQLKECQYVD</sequence>
<dbReference type="InterPro" id="IPR011009">
    <property type="entry name" value="Kinase-like_dom_sf"/>
</dbReference>
<dbReference type="STRING" id="254877.A0A1V6TIF0"/>
<dbReference type="SUPFAM" id="SSF56112">
    <property type="entry name" value="Protein kinase-like (PK-like)"/>
    <property type="match status" value="1"/>
</dbReference>
<dbReference type="InterPro" id="IPR000719">
    <property type="entry name" value="Prot_kinase_dom"/>
</dbReference>
<evidence type="ECO:0000259" key="1">
    <source>
        <dbReference type="PROSITE" id="PS50011"/>
    </source>
</evidence>
<dbReference type="GO" id="GO:0005524">
    <property type="term" value="F:ATP binding"/>
    <property type="evidence" value="ECO:0007669"/>
    <property type="project" value="InterPro"/>
</dbReference>
<dbReference type="PROSITE" id="PS00108">
    <property type="entry name" value="PROTEIN_KINASE_ST"/>
    <property type="match status" value="1"/>
</dbReference>
<organism evidence="2 3">
    <name type="scientific">Penicillium flavigenum</name>
    <dbReference type="NCBI Taxonomy" id="254877"/>
    <lineage>
        <taxon>Eukaryota</taxon>
        <taxon>Fungi</taxon>
        <taxon>Dikarya</taxon>
        <taxon>Ascomycota</taxon>
        <taxon>Pezizomycotina</taxon>
        <taxon>Eurotiomycetes</taxon>
        <taxon>Eurotiomycetidae</taxon>
        <taxon>Eurotiales</taxon>
        <taxon>Aspergillaceae</taxon>
        <taxon>Penicillium</taxon>
    </lineage>
</organism>
<dbReference type="SMART" id="SM00220">
    <property type="entry name" value="S_TKc"/>
    <property type="match status" value="1"/>
</dbReference>
<evidence type="ECO:0000313" key="2">
    <source>
        <dbReference type="EMBL" id="OQE26051.1"/>
    </source>
</evidence>
<gene>
    <name evidence="2" type="ORF">PENFLA_c007G00807</name>
</gene>
<dbReference type="OrthoDB" id="4062651at2759"/>
<dbReference type="GO" id="GO:0004672">
    <property type="term" value="F:protein kinase activity"/>
    <property type="evidence" value="ECO:0007669"/>
    <property type="project" value="InterPro"/>
</dbReference>
<dbReference type="EMBL" id="MLQL01000007">
    <property type="protein sequence ID" value="OQE26051.1"/>
    <property type="molecule type" value="Genomic_DNA"/>
</dbReference>
<dbReference type="AlphaFoldDB" id="A0A1V6TIF0"/>
<dbReference type="Gene3D" id="1.10.510.10">
    <property type="entry name" value="Transferase(Phosphotransferase) domain 1"/>
    <property type="match status" value="1"/>
</dbReference>
<accession>A0A1V6TIF0</accession>
<feature type="domain" description="Protein kinase" evidence="1">
    <location>
        <begin position="1"/>
        <end position="202"/>
    </location>
</feature>
<dbReference type="Pfam" id="PF00069">
    <property type="entry name" value="Pkinase"/>
    <property type="match status" value="1"/>
</dbReference>
<protein>
    <recommendedName>
        <fullName evidence="1">Protein kinase domain-containing protein</fullName>
    </recommendedName>
</protein>
<proteinExistence type="predicted"/>
<dbReference type="PROSITE" id="PS50011">
    <property type="entry name" value="PROTEIN_KINASE_DOM"/>
    <property type="match status" value="1"/>
</dbReference>
<name>A0A1V6TIF0_9EURO</name>
<dbReference type="Proteomes" id="UP000191342">
    <property type="component" value="Unassembled WGS sequence"/>
</dbReference>
<reference evidence="3" key="1">
    <citation type="journal article" date="2017" name="Nat. Microbiol.">
        <title>Global analysis of biosynthetic gene clusters reveals vast potential of secondary metabolite production in Penicillium species.</title>
        <authorList>
            <person name="Nielsen J.C."/>
            <person name="Grijseels S."/>
            <person name="Prigent S."/>
            <person name="Ji B."/>
            <person name="Dainat J."/>
            <person name="Nielsen K.F."/>
            <person name="Frisvad J.C."/>
            <person name="Workman M."/>
            <person name="Nielsen J."/>
        </authorList>
    </citation>
    <scope>NUCLEOTIDE SEQUENCE [LARGE SCALE GENOMIC DNA]</scope>
    <source>
        <strain evidence="3">IBT 14082</strain>
    </source>
</reference>
<keyword evidence="3" id="KW-1185">Reference proteome</keyword>
<evidence type="ECO:0000313" key="3">
    <source>
        <dbReference type="Proteomes" id="UP000191342"/>
    </source>
</evidence>
<dbReference type="InterPro" id="IPR008271">
    <property type="entry name" value="Ser/Thr_kinase_AS"/>
</dbReference>